<gene>
    <name evidence="3" type="ORF">PIB30_024876</name>
</gene>
<feature type="region of interest" description="Disordered" evidence="1">
    <location>
        <begin position="73"/>
        <end position="106"/>
    </location>
</feature>
<organism evidence="3 4">
    <name type="scientific">Stylosanthes scabra</name>
    <dbReference type="NCBI Taxonomy" id="79078"/>
    <lineage>
        <taxon>Eukaryota</taxon>
        <taxon>Viridiplantae</taxon>
        <taxon>Streptophyta</taxon>
        <taxon>Embryophyta</taxon>
        <taxon>Tracheophyta</taxon>
        <taxon>Spermatophyta</taxon>
        <taxon>Magnoliopsida</taxon>
        <taxon>eudicotyledons</taxon>
        <taxon>Gunneridae</taxon>
        <taxon>Pentapetalae</taxon>
        <taxon>rosids</taxon>
        <taxon>fabids</taxon>
        <taxon>Fabales</taxon>
        <taxon>Fabaceae</taxon>
        <taxon>Papilionoideae</taxon>
        <taxon>50 kb inversion clade</taxon>
        <taxon>dalbergioids sensu lato</taxon>
        <taxon>Dalbergieae</taxon>
        <taxon>Pterocarpus clade</taxon>
        <taxon>Stylosanthes</taxon>
    </lineage>
</organism>
<accession>A0ABU6RA38</accession>
<evidence type="ECO:0008006" key="5">
    <source>
        <dbReference type="Google" id="ProtNLM"/>
    </source>
</evidence>
<comment type="caution">
    <text evidence="3">The sequence shown here is derived from an EMBL/GenBank/DDBJ whole genome shotgun (WGS) entry which is preliminary data.</text>
</comment>
<evidence type="ECO:0000256" key="1">
    <source>
        <dbReference type="SAM" id="MobiDB-lite"/>
    </source>
</evidence>
<name>A0ABU6RA38_9FABA</name>
<sequence>MHCKLLEFTMANMRRRASSLHVLFACLLLAASLLNNHFAVEAHQVAHARSVQLKLRSMEGNPMPLRSVHVMPSWREEMPNRKNPSGPNPIGNRHPASSRPRPRPRP</sequence>
<keyword evidence="4" id="KW-1185">Reference proteome</keyword>
<dbReference type="Proteomes" id="UP001341840">
    <property type="component" value="Unassembled WGS sequence"/>
</dbReference>
<protein>
    <recommendedName>
        <fullName evidence="5">CLAVATA3/ESR (CLE)-related protein 46</fullName>
    </recommendedName>
</protein>
<evidence type="ECO:0000256" key="2">
    <source>
        <dbReference type="SAM" id="SignalP"/>
    </source>
</evidence>
<reference evidence="3 4" key="1">
    <citation type="journal article" date="2023" name="Plants (Basel)">
        <title>Bridging the Gap: Combining Genomics and Transcriptomics Approaches to Understand Stylosanthes scabra, an Orphan Legume from the Brazilian Caatinga.</title>
        <authorList>
            <person name="Ferreira-Neto J.R.C."/>
            <person name="da Silva M.D."/>
            <person name="Binneck E."/>
            <person name="de Melo N.F."/>
            <person name="da Silva R.H."/>
            <person name="de Melo A.L.T.M."/>
            <person name="Pandolfi V."/>
            <person name="Bustamante F.O."/>
            <person name="Brasileiro-Vidal A.C."/>
            <person name="Benko-Iseppon A.M."/>
        </authorList>
    </citation>
    <scope>NUCLEOTIDE SEQUENCE [LARGE SCALE GENOMIC DNA]</scope>
    <source>
        <tissue evidence="3">Leaves</tissue>
    </source>
</reference>
<evidence type="ECO:0000313" key="4">
    <source>
        <dbReference type="Proteomes" id="UP001341840"/>
    </source>
</evidence>
<keyword evidence="2" id="KW-0732">Signal</keyword>
<proteinExistence type="predicted"/>
<feature type="chain" id="PRO_5045057928" description="CLAVATA3/ESR (CLE)-related protein 46" evidence="2">
    <location>
        <begin position="43"/>
        <end position="106"/>
    </location>
</feature>
<feature type="signal peptide" evidence="2">
    <location>
        <begin position="1"/>
        <end position="42"/>
    </location>
</feature>
<evidence type="ECO:0000313" key="3">
    <source>
        <dbReference type="EMBL" id="MED6120851.1"/>
    </source>
</evidence>
<dbReference type="EMBL" id="JASCZI010030298">
    <property type="protein sequence ID" value="MED6120851.1"/>
    <property type="molecule type" value="Genomic_DNA"/>
</dbReference>